<dbReference type="InterPro" id="IPR011006">
    <property type="entry name" value="CheY-like_superfamily"/>
</dbReference>
<dbReference type="EMBL" id="JACJVP010000013">
    <property type="protein sequence ID" value="MBB6670976.1"/>
    <property type="molecule type" value="Genomic_DNA"/>
</dbReference>
<dbReference type="PANTHER" id="PTHR43280:SF28">
    <property type="entry name" value="HTH-TYPE TRANSCRIPTIONAL ACTIVATOR RHAS"/>
    <property type="match status" value="1"/>
</dbReference>
<dbReference type="Gene3D" id="1.10.10.60">
    <property type="entry name" value="Homeodomain-like"/>
    <property type="match status" value="2"/>
</dbReference>
<evidence type="ECO:0000256" key="2">
    <source>
        <dbReference type="ARBA" id="ARBA00023125"/>
    </source>
</evidence>
<dbReference type="InterPro" id="IPR001789">
    <property type="entry name" value="Sig_transdc_resp-reg_receiver"/>
</dbReference>
<dbReference type="GO" id="GO:0003700">
    <property type="term" value="F:DNA-binding transcription factor activity"/>
    <property type="evidence" value="ECO:0007669"/>
    <property type="project" value="InterPro"/>
</dbReference>
<feature type="domain" description="Response regulatory" evidence="6">
    <location>
        <begin position="2"/>
        <end position="120"/>
    </location>
</feature>
<accession>A0A7X0VEP8</accession>
<evidence type="ECO:0000259" key="6">
    <source>
        <dbReference type="PROSITE" id="PS50110"/>
    </source>
</evidence>
<reference evidence="7 8" key="1">
    <citation type="submission" date="2020-08" db="EMBL/GenBank/DDBJ databases">
        <title>Cohnella phylogeny.</title>
        <authorList>
            <person name="Dunlap C."/>
        </authorList>
    </citation>
    <scope>NUCLEOTIDE SEQUENCE [LARGE SCALE GENOMIC DNA]</scope>
    <source>
        <strain evidence="7 8">DSM 28246</strain>
    </source>
</reference>
<comment type="caution">
    <text evidence="7">The sequence shown here is derived from an EMBL/GenBank/DDBJ whole genome shotgun (WGS) entry which is preliminary data.</text>
</comment>
<dbReference type="InterPro" id="IPR018062">
    <property type="entry name" value="HTH_AraC-typ_CS"/>
</dbReference>
<keyword evidence="8" id="KW-1185">Reference proteome</keyword>
<dbReference type="SUPFAM" id="SSF46689">
    <property type="entry name" value="Homeodomain-like"/>
    <property type="match status" value="2"/>
</dbReference>
<dbReference type="Gene3D" id="3.40.50.2300">
    <property type="match status" value="1"/>
</dbReference>
<evidence type="ECO:0000256" key="1">
    <source>
        <dbReference type="ARBA" id="ARBA00023015"/>
    </source>
</evidence>
<dbReference type="AlphaFoldDB" id="A0A7X0VEP8"/>
<dbReference type="InterPro" id="IPR009057">
    <property type="entry name" value="Homeodomain-like_sf"/>
</dbReference>
<dbReference type="SUPFAM" id="SSF52172">
    <property type="entry name" value="CheY-like"/>
    <property type="match status" value="1"/>
</dbReference>
<keyword evidence="3" id="KW-0804">Transcription</keyword>
<dbReference type="PANTHER" id="PTHR43280">
    <property type="entry name" value="ARAC-FAMILY TRANSCRIPTIONAL REGULATOR"/>
    <property type="match status" value="1"/>
</dbReference>
<evidence type="ECO:0000313" key="7">
    <source>
        <dbReference type="EMBL" id="MBB6670976.1"/>
    </source>
</evidence>
<sequence length="543" mass="62102">MRVLIVDDELEIREGLRTRFPWSAYGVEEVLTADDGDSALQVALARKPELIVTDIKMKRMSGLAFIQALAAEASYPWRSIVVSGYDDFEMVRQAMKLGAMDYVLKPINTAELGDVLRKAIGELEQERIARANQLLLNDQVHSAIPKMREELLREMLEREHNPYREARISHRLQTLQLDWMLRDRMAVMIFEADDLKAIGNRAGSQNEIGLIVFGIGNVVKHTLAEEYSSQAALCADAKQRWIAVLSCRTADLEPCKELAQICIRRINDYVKVKVSAALCSAPGPFNQLHELFAEAGDILEQKAVYGGNRLLTSQGWEADAEQDNPSIRNPDEVLDLARYGTDDDIAQAMDRFVEMVQSWPIAQTRDIQQKLFEWLLALFKKASALGWTDKSWERNPIALWEQLEQFDTLESLRAQTERFLLDMARDFRSHASSPSQIIQEADKFIRAHYAESLTLQSVAAEVHVTPVWLSKLFKKEKRKTFLEYLTDVRMERARKMLGQVQYKIYQVASEVGYKDPVHFTKLFKKQAGCTPKEYRRLQGIADD</sequence>
<dbReference type="SMART" id="SM00448">
    <property type="entry name" value="REC"/>
    <property type="match status" value="1"/>
</dbReference>
<dbReference type="GO" id="GO:0043565">
    <property type="term" value="F:sequence-specific DNA binding"/>
    <property type="evidence" value="ECO:0007669"/>
    <property type="project" value="InterPro"/>
</dbReference>
<feature type="domain" description="HTH araC/xylS-type" evidence="5">
    <location>
        <begin position="439"/>
        <end position="537"/>
    </location>
</feature>
<gene>
    <name evidence="7" type="ORF">H7C19_09770</name>
</gene>
<dbReference type="InterPro" id="IPR020449">
    <property type="entry name" value="Tscrpt_reg_AraC-type_HTH"/>
</dbReference>
<protein>
    <submittedName>
        <fullName evidence="7">Response regulator</fullName>
    </submittedName>
</protein>
<keyword evidence="2" id="KW-0238">DNA-binding</keyword>
<dbReference type="Pfam" id="PF12833">
    <property type="entry name" value="HTH_18"/>
    <property type="match status" value="1"/>
</dbReference>
<dbReference type="PRINTS" id="PR00032">
    <property type="entry name" value="HTHARAC"/>
</dbReference>
<dbReference type="PROSITE" id="PS01124">
    <property type="entry name" value="HTH_ARAC_FAMILY_2"/>
    <property type="match status" value="1"/>
</dbReference>
<dbReference type="PROSITE" id="PS00041">
    <property type="entry name" value="HTH_ARAC_FAMILY_1"/>
    <property type="match status" value="1"/>
</dbReference>
<dbReference type="InterPro" id="IPR018060">
    <property type="entry name" value="HTH_AraC"/>
</dbReference>
<dbReference type="GO" id="GO:0000160">
    <property type="term" value="P:phosphorelay signal transduction system"/>
    <property type="evidence" value="ECO:0007669"/>
    <property type="project" value="InterPro"/>
</dbReference>
<evidence type="ECO:0000256" key="3">
    <source>
        <dbReference type="ARBA" id="ARBA00023163"/>
    </source>
</evidence>
<feature type="modified residue" description="4-aspartylphosphate" evidence="4">
    <location>
        <position position="54"/>
    </location>
</feature>
<evidence type="ECO:0000259" key="5">
    <source>
        <dbReference type="PROSITE" id="PS01124"/>
    </source>
</evidence>
<name>A0A7X0VEP8_9BACL</name>
<dbReference type="SMART" id="SM00342">
    <property type="entry name" value="HTH_ARAC"/>
    <property type="match status" value="1"/>
</dbReference>
<evidence type="ECO:0000256" key="4">
    <source>
        <dbReference type="PROSITE-ProRule" id="PRU00169"/>
    </source>
</evidence>
<keyword evidence="4" id="KW-0597">Phosphoprotein</keyword>
<dbReference type="Pfam" id="PF00072">
    <property type="entry name" value="Response_reg"/>
    <property type="match status" value="1"/>
</dbReference>
<keyword evidence="1" id="KW-0805">Transcription regulation</keyword>
<organism evidence="7 8">
    <name type="scientific">Cohnella nanjingensis</name>
    <dbReference type="NCBI Taxonomy" id="1387779"/>
    <lineage>
        <taxon>Bacteria</taxon>
        <taxon>Bacillati</taxon>
        <taxon>Bacillota</taxon>
        <taxon>Bacilli</taxon>
        <taxon>Bacillales</taxon>
        <taxon>Paenibacillaceae</taxon>
        <taxon>Cohnella</taxon>
    </lineage>
</organism>
<dbReference type="PROSITE" id="PS50110">
    <property type="entry name" value="RESPONSE_REGULATORY"/>
    <property type="match status" value="1"/>
</dbReference>
<proteinExistence type="predicted"/>
<evidence type="ECO:0000313" key="8">
    <source>
        <dbReference type="Proteomes" id="UP000547209"/>
    </source>
</evidence>
<dbReference type="Proteomes" id="UP000547209">
    <property type="component" value="Unassembled WGS sequence"/>
</dbReference>
<dbReference type="CDD" id="cd17536">
    <property type="entry name" value="REC_YesN-like"/>
    <property type="match status" value="1"/>
</dbReference>